<dbReference type="Pfam" id="PF04542">
    <property type="entry name" value="Sigma70_r2"/>
    <property type="match status" value="1"/>
</dbReference>
<evidence type="ECO:0000259" key="7">
    <source>
        <dbReference type="Pfam" id="PF04542"/>
    </source>
</evidence>
<dbReference type="GO" id="GO:0003677">
    <property type="term" value="F:DNA binding"/>
    <property type="evidence" value="ECO:0007669"/>
    <property type="project" value="UniProtKB-KW"/>
</dbReference>
<feature type="domain" description="RNA polymerase sigma-70 region 2" evidence="7">
    <location>
        <begin position="17"/>
        <end position="84"/>
    </location>
</feature>
<evidence type="ECO:0000259" key="8">
    <source>
        <dbReference type="Pfam" id="PF08281"/>
    </source>
</evidence>
<proteinExistence type="inferred from homology"/>
<dbReference type="Gene3D" id="1.10.10.10">
    <property type="entry name" value="Winged helix-like DNA-binding domain superfamily/Winged helix DNA-binding domain"/>
    <property type="match status" value="1"/>
</dbReference>
<dbReference type="InterPro" id="IPR013324">
    <property type="entry name" value="RNA_pol_sigma_r3/r4-like"/>
</dbReference>
<feature type="domain" description="RNA polymerase sigma factor 70 region 4 type 2" evidence="8">
    <location>
        <begin position="115"/>
        <end position="163"/>
    </location>
</feature>
<dbReference type="InterPro" id="IPR039425">
    <property type="entry name" value="RNA_pol_sigma-70-like"/>
</dbReference>
<comment type="caution">
    <text evidence="9">The sequence shown here is derived from an EMBL/GenBank/DDBJ whole genome shotgun (WGS) entry which is preliminary data.</text>
</comment>
<dbReference type="EMBL" id="SOCE01000001">
    <property type="protein sequence ID" value="TDU91012.1"/>
    <property type="molecule type" value="Genomic_DNA"/>
</dbReference>
<evidence type="ECO:0000256" key="1">
    <source>
        <dbReference type="ARBA" id="ARBA00010641"/>
    </source>
</evidence>
<keyword evidence="3" id="KW-0731">Sigma factor</keyword>
<name>A0A4R7TFI1_9ACTN</name>
<accession>A0A4R7TFI1</accession>
<evidence type="ECO:0000256" key="3">
    <source>
        <dbReference type="ARBA" id="ARBA00023082"/>
    </source>
</evidence>
<dbReference type="Proteomes" id="UP000295151">
    <property type="component" value="Unassembled WGS sequence"/>
</dbReference>
<evidence type="ECO:0000256" key="2">
    <source>
        <dbReference type="ARBA" id="ARBA00023015"/>
    </source>
</evidence>
<feature type="region of interest" description="Disordered" evidence="6">
    <location>
        <begin position="167"/>
        <end position="186"/>
    </location>
</feature>
<dbReference type="AlphaFoldDB" id="A0A4R7TFI1"/>
<gene>
    <name evidence="9" type="ORF">EV138_4613</name>
</gene>
<dbReference type="SUPFAM" id="SSF88659">
    <property type="entry name" value="Sigma3 and sigma4 domains of RNA polymerase sigma factors"/>
    <property type="match status" value="1"/>
</dbReference>
<keyword evidence="5" id="KW-0804">Transcription</keyword>
<dbReference type="PANTHER" id="PTHR43133:SF8">
    <property type="entry name" value="RNA POLYMERASE SIGMA FACTOR HI_1459-RELATED"/>
    <property type="match status" value="1"/>
</dbReference>
<dbReference type="InterPro" id="IPR013249">
    <property type="entry name" value="RNA_pol_sigma70_r4_t2"/>
</dbReference>
<evidence type="ECO:0000256" key="6">
    <source>
        <dbReference type="SAM" id="MobiDB-lite"/>
    </source>
</evidence>
<dbReference type="OrthoDB" id="4184921at2"/>
<dbReference type="GO" id="GO:0006352">
    <property type="term" value="P:DNA-templated transcription initiation"/>
    <property type="evidence" value="ECO:0007669"/>
    <property type="project" value="InterPro"/>
</dbReference>
<keyword evidence="4" id="KW-0238">DNA-binding</keyword>
<evidence type="ECO:0000256" key="4">
    <source>
        <dbReference type="ARBA" id="ARBA00023125"/>
    </source>
</evidence>
<keyword evidence="10" id="KW-1185">Reference proteome</keyword>
<organism evidence="9 10">
    <name type="scientific">Kribbella voronezhensis</name>
    <dbReference type="NCBI Taxonomy" id="2512212"/>
    <lineage>
        <taxon>Bacteria</taxon>
        <taxon>Bacillati</taxon>
        <taxon>Actinomycetota</taxon>
        <taxon>Actinomycetes</taxon>
        <taxon>Propionibacteriales</taxon>
        <taxon>Kribbellaceae</taxon>
        <taxon>Kribbella</taxon>
    </lineage>
</organism>
<dbReference type="InterPro" id="IPR014284">
    <property type="entry name" value="RNA_pol_sigma-70_dom"/>
</dbReference>
<dbReference type="InterPro" id="IPR007627">
    <property type="entry name" value="RNA_pol_sigma70_r2"/>
</dbReference>
<evidence type="ECO:0000313" key="9">
    <source>
        <dbReference type="EMBL" id="TDU91012.1"/>
    </source>
</evidence>
<dbReference type="InterPro" id="IPR013325">
    <property type="entry name" value="RNA_pol_sigma_r2"/>
</dbReference>
<evidence type="ECO:0000256" key="5">
    <source>
        <dbReference type="ARBA" id="ARBA00023163"/>
    </source>
</evidence>
<dbReference type="SUPFAM" id="SSF88946">
    <property type="entry name" value="Sigma2 domain of RNA polymerase sigma factors"/>
    <property type="match status" value="1"/>
</dbReference>
<keyword evidence="2" id="KW-0805">Transcription regulation</keyword>
<sequence>MTNSSRAPDRAARFSALYRATYADLVRFAQRRVDHSQAEDVVAEAFLVAWRRLDDLPKQAEDARAWLFGVARHTIMNSRRGSDRRRALAVRLATSVSTATDGAADLVAQQIDLAAAWNLLSEVHQEALALAVLDELTAPQAAVVLGISPVAFRLRLSRARRALRAHLDHRPQPTLAPASVTERHSS</sequence>
<evidence type="ECO:0000313" key="10">
    <source>
        <dbReference type="Proteomes" id="UP000295151"/>
    </source>
</evidence>
<dbReference type="Gene3D" id="1.10.1740.10">
    <property type="match status" value="1"/>
</dbReference>
<dbReference type="NCBIfam" id="TIGR02937">
    <property type="entry name" value="sigma70-ECF"/>
    <property type="match status" value="1"/>
</dbReference>
<dbReference type="GO" id="GO:0016987">
    <property type="term" value="F:sigma factor activity"/>
    <property type="evidence" value="ECO:0007669"/>
    <property type="project" value="UniProtKB-KW"/>
</dbReference>
<comment type="similarity">
    <text evidence="1">Belongs to the sigma-70 factor family. ECF subfamily.</text>
</comment>
<dbReference type="PANTHER" id="PTHR43133">
    <property type="entry name" value="RNA POLYMERASE ECF-TYPE SIGMA FACTO"/>
    <property type="match status" value="1"/>
</dbReference>
<dbReference type="InterPro" id="IPR036388">
    <property type="entry name" value="WH-like_DNA-bd_sf"/>
</dbReference>
<dbReference type="Pfam" id="PF08281">
    <property type="entry name" value="Sigma70_r4_2"/>
    <property type="match status" value="1"/>
</dbReference>
<reference evidence="9 10" key="1">
    <citation type="submission" date="2019-03" db="EMBL/GenBank/DDBJ databases">
        <title>Genomic Encyclopedia of Type Strains, Phase III (KMG-III): the genomes of soil and plant-associated and newly described type strains.</title>
        <authorList>
            <person name="Whitman W."/>
        </authorList>
    </citation>
    <scope>NUCLEOTIDE SEQUENCE [LARGE SCALE GENOMIC DNA]</scope>
    <source>
        <strain evidence="9 10">VKM Ac-2575</strain>
    </source>
</reference>
<protein>
    <submittedName>
        <fullName evidence="9">RNA polymerase sigma-70 factor (ECF subfamily)</fullName>
    </submittedName>
</protein>
<dbReference type="RefSeq" id="WP_133980816.1">
    <property type="nucleotide sequence ID" value="NZ_SOCE01000001.1"/>
</dbReference>